<evidence type="ECO:0000313" key="8">
    <source>
        <dbReference type="Proteomes" id="UP000256708"/>
    </source>
</evidence>
<evidence type="ECO:0000256" key="1">
    <source>
        <dbReference type="ARBA" id="ARBA00004370"/>
    </source>
</evidence>
<evidence type="ECO:0000256" key="3">
    <source>
        <dbReference type="ARBA" id="ARBA00022692"/>
    </source>
</evidence>
<organism evidence="7 8">
    <name type="scientific">Pontibacter diazotrophicus</name>
    <dbReference type="NCBI Taxonomy" id="1400979"/>
    <lineage>
        <taxon>Bacteria</taxon>
        <taxon>Pseudomonadati</taxon>
        <taxon>Bacteroidota</taxon>
        <taxon>Cytophagia</taxon>
        <taxon>Cytophagales</taxon>
        <taxon>Hymenobacteraceae</taxon>
        <taxon>Pontibacter</taxon>
    </lineage>
</organism>
<dbReference type="OrthoDB" id="2692128at2"/>
<protein>
    <submittedName>
        <fullName evidence="7">YqaE/Pmp3 family membrane protein</fullName>
    </submittedName>
</protein>
<feature type="transmembrane region" description="Helical" evidence="6">
    <location>
        <begin position="21"/>
        <end position="42"/>
    </location>
</feature>
<reference evidence="8" key="1">
    <citation type="submission" date="2018-08" db="EMBL/GenBank/DDBJ databases">
        <authorList>
            <person name="Liu Z.-W."/>
            <person name="Du Z.-J."/>
        </authorList>
    </citation>
    <scope>NUCLEOTIDE SEQUENCE [LARGE SCALE GENOMIC DNA]</scope>
    <source>
        <strain evidence="8">H4X</strain>
    </source>
</reference>
<name>A0A3D8LC24_9BACT</name>
<gene>
    <name evidence="7" type="ORF">DXT99_12345</name>
</gene>
<evidence type="ECO:0000313" key="7">
    <source>
        <dbReference type="EMBL" id="RDV14883.1"/>
    </source>
</evidence>
<keyword evidence="4 6" id="KW-1133">Transmembrane helix</keyword>
<dbReference type="GO" id="GO:0016020">
    <property type="term" value="C:membrane"/>
    <property type="evidence" value="ECO:0007669"/>
    <property type="project" value="UniProtKB-SubCell"/>
</dbReference>
<evidence type="ECO:0000256" key="6">
    <source>
        <dbReference type="SAM" id="Phobius"/>
    </source>
</evidence>
<dbReference type="EMBL" id="QRGR01000012">
    <property type="protein sequence ID" value="RDV14883.1"/>
    <property type="molecule type" value="Genomic_DNA"/>
</dbReference>
<keyword evidence="5 6" id="KW-0472">Membrane</keyword>
<dbReference type="PANTHER" id="PTHR21659">
    <property type="entry name" value="HYDROPHOBIC PROTEIN RCI2 LOW TEMPERATURE AND SALT RESPONSIVE PROTEIN LTI6 -RELATED"/>
    <property type="match status" value="1"/>
</dbReference>
<dbReference type="PROSITE" id="PS01309">
    <property type="entry name" value="UPF0057"/>
    <property type="match status" value="1"/>
</dbReference>
<sequence length="76" mass="8412">MTKAEKKELKKEVREAYRQTGGGANIIEIILAILLPPLAVFLHDGIGTSFWISIILTLLFFLPGIIYALLVVTDTI</sequence>
<comment type="similarity">
    <text evidence="2">Belongs to the UPF0057 (PMP3) family.</text>
</comment>
<dbReference type="PANTHER" id="PTHR21659:SF42">
    <property type="entry name" value="UPF0057 MEMBRANE PROTEIN ZK632.10-RELATED"/>
    <property type="match status" value="1"/>
</dbReference>
<evidence type="ECO:0000256" key="5">
    <source>
        <dbReference type="ARBA" id="ARBA00023136"/>
    </source>
</evidence>
<dbReference type="Pfam" id="PF01679">
    <property type="entry name" value="Pmp3"/>
    <property type="match status" value="1"/>
</dbReference>
<comment type="caution">
    <text evidence="7">The sequence shown here is derived from an EMBL/GenBank/DDBJ whole genome shotgun (WGS) entry which is preliminary data.</text>
</comment>
<keyword evidence="8" id="KW-1185">Reference proteome</keyword>
<dbReference type="InterPro" id="IPR000612">
    <property type="entry name" value="PMP3"/>
</dbReference>
<accession>A0A3D8LC24</accession>
<evidence type="ECO:0000256" key="2">
    <source>
        <dbReference type="ARBA" id="ARBA00009530"/>
    </source>
</evidence>
<proteinExistence type="inferred from homology"/>
<evidence type="ECO:0000256" key="4">
    <source>
        <dbReference type="ARBA" id="ARBA00022989"/>
    </source>
</evidence>
<dbReference type="Proteomes" id="UP000256708">
    <property type="component" value="Unassembled WGS sequence"/>
</dbReference>
<keyword evidence="3 6" id="KW-0812">Transmembrane</keyword>
<comment type="subcellular location">
    <subcellularLocation>
        <location evidence="1">Membrane</location>
    </subcellularLocation>
</comment>
<dbReference type="AlphaFoldDB" id="A0A3D8LC24"/>
<feature type="transmembrane region" description="Helical" evidence="6">
    <location>
        <begin position="48"/>
        <end position="72"/>
    </location>
</feature>